<evidence type="ECO:0000313" key="6">
    <source>
        <dbReference type="Proteomes" id="UP001303046"/>
    </source>
</evidence>
<feature type="compositionally biased region" description="Acidic residues" evidence="4">
    <location>
        <begin position="574"/>
        <end position="618"/>
    </location>
</feature>
<evidence type="ECO:0000313" key="5">
    <source>
        <dbReference type="EMBL" id="KAK6739698.1"/>
    </source>
</evidence>
<gene>
    <name evidence="5" type="primary">Necator_chrIII.g9053</name>
    <name evidence="5" type="ORF">RB195_008288</name>
</gene>
<dbReference type="SUPFAM" id="SSF48371">
    <property type="entry name" value="ARM repeat"/>
    <property type="match status" value="1"/>
</dbReference>
<organism evidence="5 6">
    <name type="scientific">Necator americanus</name>
    <name type="common">Human hookworm</name>
    <dbReference type="NCBI Taxonomy" id="51031"/>
    <lineage>
        <taxon>Eukaryota</taxon>
        <taxon>Metazoa</taxon>
        <taxon>Ecdysozoa</taxon>
        <taxon>Nematoda</taxon>
        <taxon>Chromadorea</taxon>
        <taxon>Rhabditida</taxon>
        <taxon>Rhabditina</taxon>
        <taxon>Rhabditomorpha</taxon>
        <taxon>Strongyloidea</taxon>
        <taxon>Ancylostomatidae</taxon>
        <taxon>Bunostominae</taxon>
        <taxon>Necator</taxon>
    </lineage>
</organism>
<feature type="region of interest" description="Disordered" evidence="4">
    <location>
        <begin position="574"/>
        <end position="624"/>
    </location>
</feature>
<dbReference type="Pfam" id="PF04931">
    <property type="entry name" value="DNA_pol_phi"/>
    <property type="match status" value="2"/>
</dbReference>
<reference evidence="5 6" key="1">
    <citation type="submission" date="2023-08" db="EMBL/GenBank/DDBJ databases">
        <title>A Necator americanus chromosomal reference genome.</title>
        <authorList>
            <person name="Ilik V."/>
            <person name="Petrzelkova K.J."/>
            <person name="Pardy F."/>
            <person name="Fuh T."/>
            <person name="Niatou-Singa F.S."/>
            <person name="Gouil Q."/>
            <person name="Baker L."/>
            <person name="Ritchie M.E."/>
            <person name="Jex A.R."/>
            <person name="Gazzola D."/>
            <person name="Li H."/>
            <person name="Toshio Fujiwara R."/>
            <person name="Zhan B."/>
            <person name="Aroian R.V."/>
            <person name="Pafco B."/>
            <person name="Schwarz E.M."/>
        </authorList>
    </citation>
    <scope>NUCLEOTIDE SEQUENCE [LARGE SCALE GENOMIC DNA]</scope>
    <source>
        <strain evidence="5 6">Aroian</strain>
        <tissue evidence="5">Whole animal</tissue>
    </source>
</reference>
<dbReference type="InterPro" id="IPR007015">
    <property type="entry name" value="DNA_pol_V/MYBBP1A"/>
</dbReference>
<dbReference type="EMBL" id="JAVFWL010000003">
    <property type="protein sequence ID" value="KAK6739698.1"/>
    <property type="molecule type" value="Genomic_DNA"/>
</dbReference>
<keyword evidence="3" id="KW-0539">Nucleus</keyword>
<sequence length="946" mass="106026">MRPSEDILNEFYGLVELEADKRFKAISRLFSKVKSEPSVQEYCIERLVTGLSSTRGAARFGYSTALVLLLSEYYEHWPIEKLFALADKKLDLQDKESGNANAIAHHLLACAIFQSGVYAECDSILLEHEFGIYRLHPNLGMTVVQLVAEIALGMERKVFKSKVLPVIKSYLDNALTSSSVEFVYLALLLKDRFPSYISASVNFVQKDGSCKFSDNDLTFLLLTVKKCDNSCLDSFLKLLLSSARASGQFSLVYKDVVEKWCTAGDESKVLERIFDTAKLTLSTGEGDHKEILSVFSPFLLKRITQIARGKQNAQQRLIREKITEFCKFTEEYLSAVTGDSELLEVIETLDTSESFDSLTGSNLVDHLVGRLSRDGVAEWIKTADKRWSLRHVCAAFGHWSNESRVEVLKNLLKRPKSEEIQYTVGNCIDSLFKMKVRAGELVNVSLIEGADEVLRKVTESLFGKDVVKNAMKKMNGNPIYKSVLPVFWMCLKLWSKIAPTNHMSEGYQNNAEELHIIVKEGEEGLKVLFDQLLALLSQPLKYHRTVVYYVYVNLLSHIKEEHVAHIIETLTMDDDELVEDEDSDEKASSEEGEGMNDDEEEEENESELESSDEEEIDPETVSRLEGALGKAAVKRKADALDEEETDASEVGDEEMFAMDDRLAAAFKAMTPKKENKMTAHMASAFRLKLADLLLFTLSSQNTPSLVKVHMMVPLLKLAKLQLKQDAEGHSSRKTIGLLNIIARLKKIHTADEEVVTLLDQLIQEDTILDAFVGLFERFMTQEDGLIGCELAIAAVIKHPEVFVPRSKMFLKAGFNADYRIFRKTEALLCLAGMMTKNVQNKVSVEKSTVKGVAKSCSEYLSASVAEPESIKPRFFASVLKLLWSTVSGINEELKGTLQKHLALEVLNEDESRWSTICKKVNAACQQICGKSAARVLSSVQSALEQT</sequence>
<name>A0ABR1CPV7_NECAM</name>
<proteinExistence type="inferred from homology"/>
<evidence type="ECO:0000256" key="4">
    <source>
        <dbReference type="SAM" id="MobiDB-lite"/>
    </source>
</evidence>
<evidence type="ECO:0008006" key="7">
    <source>
        <dbReference type="Google" id="ProtNLM"/>
    </source>
</evidence>
<comment type="caution">
    <text evidence="5">The sequence shown here is derived from an EMBL/GenBank/DDBJ whole genome shotgun (WGS) entry which is preliminary data.</text>
</comment>
<protein>
    <recommendedName>
        <fullName evidence="7">DNA polymerase V</fullName>
    </recommendedName>
</protein>
<evidence type="ECO:0000256" key="3">
    <source>
        <dbReference type="ARBA" id="ARBA00023242"/>
    </source>
</evidence>
<dbReference type="Proteomes" id="UP001303046">
    <property type="component" value="Unassembled WGS sequence"/>
</dbReference>
<comment type="similarity">
    <text evidence="2">Belongs to the MYBBP1A family.</text>
</comment>
<evidence type="ECO:0000256" key="2">
    <source>
        <dbReference type="ARBA" id="ARBA00006809"/>
    </source>
</evidence>
<dbReference type="InterPro" id="IPR016024">
    <property type="entry name" value="ARM-type_fold"/>
</dbReference>
<comment type="subcellular location">
    <subcellularLocation>
        <location evidence="1">Nucleus</location>
    </subcellularLocation>
</comment>
<dbReference type="PANTHER" id="PTHR13213">
    <property type="entry name" value="MYB-BINDING PROTEIN 1A FAMILY MEMBER"/>
    <property type="match status" value="1"/>
</dbReference>
<accession>A0ABR1CPV7</accession>
<dbReference type="PANTHER" id="PTHR13213:SF2">
    <property type="entry name" value="MYB-BINDING PROTEIN 1A"/>
    <property type="match status" value="1"/>
</dbReference>
<keyword evidence="6" id="KW-1185">Reference proteome</keyword>
<evidence type="ECO:0000256" key="1">
    <source>
        <dbReference type="ARBA" id="ARBA00004123"/>
    </source>
</evidence>